<protein>
    <recommendedName>
        <fullName evidence="4">serine-type D-Ala-D-Ala carboxypeptidase</fullName>
        <ecNumber evidence="4">3.4.16.4</ecNumber>
    </recommendedName>
</protein>
<comment type="catalytic activity">
    <reaction evidence="12">
        <text>Preferential cleavage: (Ac)2-L-Lys-D-Ala-|-D-Ala. Also transpeptidation of peptidyl-alanyl moieties that are N-acyl substituents of D-alanine.</text>
        <dbReference type="EC" id="3.4.16.4"/>
    </reaction>
</comment>
<evidence type="ECO:0000256" key="8">
    <source>
        <dbReference type="ARBA" id="ARBA00022801"/>
    </source>
</evidence>
<feature type="active site" description="Acyl-ester intermediate" evidence="13">
    <location>
        <position position="103"/>
    </location>
</feature>
<evidence type="ECO:0000256" key="5">
    <source>
        <dbReference type="ARBA" id="ARBA00022645"/>
    </source>
</evidence>
<evidence type="ECO:0000256" key="16">
    <source>
        <dbReference type="SAM" id="SignalP"/>
    </source>
</evidence>
<evidence type="ECO:0000256" key="10">
    <source>
        <dbReference type="ARBA" id="ARBA00022984"/>
    </source>
</evidence>
<dbReference type="GO" id="GO:0009002">
    <property type="term" value="F:serine-type D-Ala-D-Ala carboxypeptidase activity"/>
    <property type="evidence" value="ECO:0007669"/>
    <property type="project" value="UniProtKB-EC"/>
</dbReference>
<accession>A0A383RJ44</accession>
<evidence type="ECO:0000313" key="19">
    <source>
        <dbReference type="Proteomes" id="UP000304148"/>
    </source>
</evidence>
<dbReference type="AlphaFoldDB" id="A0A383RJ44"/>
<dbReference type="Pfam" id="PF00768">
    <property type="entry name" value="Peptidase_S11"/>
    <property type="match status" value="1"/>
</dbReference>
<sequence length="467" mass="51746">MYVVSKQHTTVKHNKWKRAVALVTACQILSFALLPSAGMVAAEAAAQTQTQTKQVEATKGNSNQVITDKSKLDLKLRSAVLMEASTGKILVDIDSEISYPPASMTKMMTEYIVMEKVKKGELSFDDEVVAKKNASVTEGSRIFLAEGDTHKVRDLYIAMAIGSANDATVALAEHIAGSEAEFVKIMNETAKRLGMTKTHYINSTGLDWEGMPRDFRPAEKAETMMSAMDVAKLVRAIVNDHPEFSEYTKIQSYKFRERDKTPISNLNWMLEANKDVVNFKRYAYQGLDGMKTGFTDIAQYCFAGTAVRDNMRLISVVMGAKDKGARFEETAKLLNHGFEHFEIKNEIAPKKTVAGVETAPIKKGVDTEVPIVAETGVSFVIPKGATTEGKITQEVNLKPANELVAPIKKGQQVGTVTFTYKDNGAEQKKTVNMIATEEVEKGSWWRLFFRAIGEFFADLFNSIKNLF</sequence>
<evidence type="ECO:0000256" key="4">
    <source>
        <dbReference type="ARBA" id="ARBA00012448"/>
    </source>
</evidence>
<dbReference type="EMBL" id="LS992241">
    <property type="protein sequence ID" value="SYX87065.1"/>
    <property type="molecule type" value="Genomic_DNA"/>
</dbReference>
<dbReference type="InterPro" id="IPR015956">
    <property type="entry name" value="Peniciliin-bd_prot_C_sf"/>
</dbReference>
<dbReference type="Gene3D" id="2.60.410.10">
    <property type="entry name" value="D-Ala-D-Ala carboxypeptidase, C-terminal domain"/>
    <property type="match status" value="1"/>
</dbReference>
<evidence type="ECO:0000256" key="3">
    <source>
        <dbReference type="ARBA" id="ARBA00007164"/>
    </source>
</evidence>
<comment type="function">
    <text evidence="1">Removes C-terminal D-alanyl residues from sugar-peptide cell wall precursors.</text>
</comment>
<dbReference type="PANTHER" id="PTHR21581">
    <property type="entry name" value="D-ALANYL-D-ALANINE CARBOXYPEPTIDASE"/>
    <property type="match status" value="1"/>
</dbReference>
<keyword evidence="11" id="KW-0961">Cell wall biogenesis/degradation</keyword>
<dbReference type="GO" id="GO:0071555">
    <property type="term" value="P:cell wall organization"/>
    <property type="evidence" value="ECO:0007669"/>
    <property type="project" value="UniProtKB-KW"/>
</dbReference>
<keyword evidence="5 18" id="KW-0121">Carboxypeptidase</keyword>
<dbReference type="SUPFAM" id="SSF69189">
    <property type="entry name" value="Penicillin-binding protein associated domain"/>
    <property type="match status" value="1"/>
</dbReference>
<reference evidence="19" key="1">
    <citation type="submission" date="2018-08" db="EMBL/GenBank/DDBJ databases">
        <authorList>
            <person name="Chevrot R."/>
        </authorList>
    </citation>
    <scope>NUCLEOTIDE SEQUENCE [LARGE SCALE GENOMIC DNA]</scope>
</reference>
<feature type="binding site" evidence="14">
    <location>
        <position position="291"/>
    </location>
    <ligand>
        <name>substrate</name>
    </ligand>
</feature>
<dbReference type="InterPro" id="IPR018044">
    <property type="entry name" value="Peptidase_S11"/>
</dbReference>
<dbReference type="PANTHER" id="PTHR21581:SF11">
    <property type="entry name" value="D-ALANYL-D-ALANINE CARBOXYPEPTIDASE DACA"/>
    <property type="match status" value="1"/>
</dbReference>
<evidence type="ECO:0000259" key="17">
    <source>
        <dbReference type="SMART" id="SM00936"/>
    </source>
</evidence>
<dbReference type="Proteomes" id="UP000304148">
    <property type="component" value="Chromosome"/>
</dbReference>
<evidence type="ECO:0000256" key="6">
    <source>
        <dbReference type="ARBA" id="ARBA00022670"/>
    </source>
</evidence>
<evidence type="ECO:0000256" key="13">
    <source>
        <dbReference type="PIRSR" id="PIRSR618044-1"/>
    </source>
</evidence>
<evidence type="ECO:0000256" key="12">
    <source>
        <dbReference type="ARBA" id="ARBA00034000"/>
    </source>
</evidence>
<keyword evidence="7 16" id="KW-0732">Signal</keyword>
<evidence type="ECO:0000256" key="1">
    <source>
        <dbReference type="ARBA" id="ARBA00003217"/>
    </source>
</evidence>
<keyword evidence="9" id="KW-0133">Cell shape</keyword>
<organism evidence="18 19">
    <name type="scientific">Paenibacillus alvei</name>
    <name type="common">Bacillus alvei</name>
    <dbReference type="NCBI Taxonomy" id="44250"/>
    <lineage>
        <taxon>Bacteria</taxon>
        <taxon>Bacillati</taxon>
        <taxon>Bacillota</taxon>
        <taxon>Bacilli</taxon>
        <taxon>Bacillales</taxon>
        <taxon>Paenibacillaceae</taxon>
        <taxon>Paenibacillus</taxon>
    </lineage>
</organism>
<dbReference type="GO" id="GO:0008360">
    <property type="term" value="P:regulation of cell shape"/>
    <property type="evidence" value="ECO:0007669"/>
    <property type="project" value="UniProtKB-KW"/>
</dbReference>
<dbReference type="SMART" id="SM00936">
    <property type="entry name" value="PBP5_C"/>
    <property type="match status" value="1"/>
</dbReference>
<evidence type="ECO:0000256" key="11">
    <source>
        <dbReference type="ARBA" id="ARBA00023316"/>
    </source>
</evidence>
<evidence type="ECO:0000256" key="14">
    <source>
        <dbReference type="PIRSR" id="PIRSR618044-2"/>
    </source>
</evidence>
<dbReference type="Gene3D" id="3.40.710.10">
    <property type="entry name" value="DD-peptidase/beta-lactamase superfamily"/>
    <property type="match status" value="1"/>
</dbReference>
<name>A0A383RJ44_PAEAL</name>
<dbReference type="EC" id="3.4.16.4" evidence="4"/>
<dbReference type="SUPFAM" id="SSF56601">
    <property type="entry name" value="beta-lactamase/transpeptidase-like"/>
    <property type="match status" value="1"/>
</dbReference>
<feature type="signal peptide" evidence="16">
    <location>
        <begin position="1"/>
        <end position="41"/>
    </location>
</feature>
<evidence type="ECO:0000256" key="9">
    <source>
        <dbReference type="ARBA" id="ARBA00022960"/>
    </source>
</evidence>
<dbReference type="PRINTS" id="PR00725">
    <property type="entry name" value="DADACBPTASE1"/>
</dbReference>
<feature type="active site" evidence="13">
    <location>
        <position position="163"/>
    </location>
</feature>
<feature type="domain" description="Peptidase S11 D-Ala-D-Ala carboxypeptidase A C-terminal" evidence="17">
    <location>
        <begin position="338"/>
        <end position="441"/>
    </location>
</feature>
<comment type="similarity">
    <text evidence="3 15">Belongs to the peptidase S11 family.</text>
</comment>
<evidence type="ECO:0000256" key="7">
    <source>
        <dbReference type="ARBA" id="ARBA00022729"/>
    </source>
</evidence>
<evidence type="ECO:0000313" key="18">
    <source>
        <dbReference type="EMBL" id="SYX87065.1"/>
    </source>
</evidence>
<proteinExistence type="inferred from homology"/>
<keyword evidence="6" id="KW-0645">Protease</keyword>
<feature type="active site" description="Proton acceptor" evidence="13">
    <location>
        <position position="106"/>
    </location>
</feature>
<dbReference type="Pfam" id="PF07943">
    <property type="entry name" value="PBP5_C"/>
    <property type="match status" value="1"/>
</dbReference>
<evidence type="ECO:0000256" key="2">
    <source>
        <dbReference type="ARBA" id="ARBA00004752"/>
    </source>
</evidence>
<keyword evidence="8" id="KW-0378">Hydrolase</keyword>
<comment type="pathway">
    <text evidence="2">Cell wall biogenesis; peptidoglycan biosynthesis.</text>
</comment>
<evidence type="ECO:0000256" key="15">
    <source>
        <dbReference type="RuleBase" id="RU004016"/>
    </source>
</evidence>
<dbReference type="InterPro" id="IPR001967">
    <property type="entry name" value="Peptidase_S11_N"/>
</dbReference>
<dbReference type="InterPro" id="IPR012338">
    <property type="entry name" value="Beta-lactam/transpept-like"/>
</dbReference>
<dbReference type="InterPro" id="IPR012907">
    <property type="entry name" value="Peptidase_S11_C"/>
</dbReference>
<feature type="chain" id="PRO_5038676342" description="serine-type D-Ala-D-Ala carboxypeptidase" evidence="16">
    <location>
        <begin position="42"/>
        <end position="467"/>
    </location>
</feature>
<keyword evidence="10" id="KW-0573">Peptidoglycan synthesis</keyword>
<dbReference type="GO" id="GO:0006508">
    <property type="term" value="P:proteolysis"/>
    <property type="evidence" value="ECO:0007669"/>
    <property type="project" value="UniProtKB-KW"/>
</dbReference>
<gene>
    <name evidence="18" type="ORF">PBLR_15494</name>
</gene>
<dbReference type="GO" id="GO:0009252">
    <property type="term" value="P:peptidoglycan biosynthetic process"/>
    <property type="evidence" value="ECO:0007669"/>
    <property type="project" value="UniProtKB-UniPathway"/>
</dbReference>
<dbReference type="InterPro" id="IPR037167">
    <property type="entry name" value="Peptidase_S11_C_sf"/>
</dbReference>
<dbReference type="UniPathway" id="UPA00219"/>